<evidence type="ECO:0000256" key="2">
    <source>
        <dbReference type="ARBA" id="ARBA00004123"/>
    </source>
</evidence>
<comment type="subcellular location">
    <subcellularLocation>
        <location evidence="3">Cytoplasm</location>
    </subcellularLocation>
    <subcellularLocation>
        <location evidence="2">Nucleus</location>
    </subcellularLocation>
</comment>
<dbReference type="FunFam" id="3.60.20.10:FF:000028">
    <property type="entry name" value="Proteasome subunit alpha type"/>
    <property type="match status" value="1"/>
</dbReference>
<dbReference type="Gene3D" id="3.60.20.10">
    <property type="entry name" value="Glutamine Phosphoribosylpyrophosphate, subunit 1, domain 1"/>
    <property type="match status" value="1"/>
</dbReference>
<comment type="function">
    <text evidence="1">The proteasome is a multicatalytic proteinase complex which is characterized by its ability to cleave peptides with Arg, Phe, Tyr, Leu, and Glu adjacent to the leaving group at neutral or slightly basic pH. The proteasome has an ATP-dependent proteolytic activity.</text>
</comment>
<evidence type="ECO:0000256" key="5">
    <source>
        <dbReference type="ARBA" id="ARBA00022942"/>
    </source>
</evidence>
<dbReference type="AlphaFoldDB" id="J4HSV9"/>
<evidence type="ECO:0000313" key="9">
    <source>
        <dbReference type="EMBL" id="CCL99157.1"/>
    </source>
</evidence>
<comment type="similarity">
    <text evidence="7">Belongs to the peptidase T1A family.</text>
</comment>
<keyword evidence="4" id="KW-0963">Cytoplasm</keyword>
<keyword evidence="5 7" id="KW-0647">Proteasome</keyword>
<evidence type="ECO:0000256" key="4">
    <source>
        <dbReference type="ARBA" id="ARBA00022490"/>
    </source>
</evidence>
<dbReference type="NCBIfam" id="NF003075">
    <property type="entry name" value="PRK03996.1"/>
    <property type="match status" value="1"/>
</dbReference>
<dbReference type="InterPro" id="IPR001353">
    <property type="entry name" value="Proteasome_sua/b"/>
</dbReference>
<dbReference type="InParanoid" id="J4HSV9"/>
<dbReference type="Pfam" id="PF00227">
    <property type="entry name" value="Proteasome"/>
    <property type="match status" value="1"/>
</dbReference>
<dbReference type="SMART" id="SM00948">
    <property type="entry name" value="Proteasome_A_N"/>
    <property type="match status" value="1"/>
</dbReference>
<dbReference type="GO" id="GO:0006511">
    <property type="term" value="P:ubiquitin-dependent protein catabolic process"/>
    <property type="evidence" value="ECO:0007669"/>
    <property type="project" value="InterPro"/>
</dbReference>
<keyword evidence="6" id="KW-0539">Nucleus</keyword>
<dbReference type="GeneID" id="24094068"/>
<protein>
    <recommendedName>
        <fullName evidence="8">Proteasome alpha-type subunits domain-containing protein</fullName>
    </recommendedName>
</protein>
<evidence type="ECO:0000256" key="1">
    <source>
        <dbReference type="ARBA" id="ARBA00002000"/>
    </source>
</evidence>
<evidence type="ECO:0000259" key="8">
    <source>
        <dbReference type="SMART" id="SM00948"/>
    </source>
</evidence>
<reference evidence="9 10" key="1">
    <citation type="journal article" date="2012" name="Appl. Environ. Microbiol.">
        <title>Short-read sequencing for genomic analysis of the brown rot fungus Fibroporia radiculosa.</title>
        <authorList>
            <person name="Tang J.D."/>
            <person name="Perkins A.D."/>
            <person name="Sonstegard T.S."/>
            <person name="Schroeder S.G."/>
            <person name="Burgess S.C."/>
            <person name="Diehl S.V."/>
        </authorList>
    </citation>
    <scope>NUCLEOTIDE SEQUENCE [LARGE SCALE GENOMIC DNA]</scope>
    <source>
        <strain evidence="9 10">TFFH 294</strain>
    </source>
</reference>
<dbReference type="PANTHER" id="PTHR11599">
    <property type="entry name" value="PROTEASOME SUBUNIT ALPHA/BETA"/>
    <property type="match status" value="1"/>
</dbReference>
<evidence type="ECO:0000256" key="6">
    <source>
        <dbReference type="ARBA" id="ARBA00023242"/>
    </source>
</evidence>
<dbReference type="InterPro" id="IPR029055">
    <property type="entry name" value="Ntn_hydrolases_N"/>
</dbReference>
<evidence type="ECO:0000313" key="10">
    <source>
        <dbReference type="Proteomes" id="UP000006352"/>
    </source>
</evidence>
<gene>
    <name evidence="9" type="ORF">FIBRA_01172</name>
</gene>
<dbReference type="InterPro" id="IPR050115">
    <property type="entry name" value="Proteasome_alpha"/>
</dbReference>
<dbReference type="RefSeq" id="XP_012178440.1">
    <property type="nucleotide sequence ID" value="XM_012323050.1"/>
</dbReference>
<dbReference type="GO" id="GO:0005737">
    <property type="term" value="C:cytoplasm"/>
    <property type="evidence" value="ECO:0007669"/>
    <property type="project" value="UniProtKB-SubCell"/>
</dbReference>
<dbReference type="InterPro" id="IPR000426">
    <property type="entry name" value="Proteasome_asu_N"/>
</dbReference>
<sequence length="256" mass="27644">MASAEGGAYRRVYSLTVFSPSGKLVQIEHALAAVAQGTTSLGIKAANGIVIATEKKAPSLLIDDSMIEKVAVVCPNIGIVYSGMGPDFRVLVARARKSAQAYWKVYNEYPPTKVLTQEIATIMQQATHSGGVRPYGVSLLVAGWDVNRGPSLYQVDPSGSYWAWKASAIGKNMVNAKTFLEKRYNDDISLEDAIHTALLTLKEGFEGHMTEKTIEIGVVTVPSEADLAEGKVAGTGRAKATFRKLSEEEVRDYLAM</sequence>
<evidence type="ECO:0000256" key="7">
    <source>
        <dbReference type="PROSITE-ProRule" id="PRU00808"/>
    </source>
</evidence>
<accession>J4HSV9</accession>
<dbReference type="GO" id="GO:0005634">
    <property type="term" value="C:nucleus"/>
    <property type="evidence" value="ECO:0007669"/>
    <property type="project" value="UniProtKB-SubCell"/>
</dbReference>
<dbReference type="Proteomes" id="UP000006352">
    <property type="component" value="Unassembled WGS sequence"/>
</dbReference>
<dbReference type="PROSITE" id="PS51475">
    <property type="entry name" value="PROTEASOME_ALPHA_2"/>
    <property type="match status" value="1"/>
</dbReference>
<dbReference type="GO" id="GO:0019773">
    <property type="term" value="C:proteasome core complex, alpha-subunit complex"/>
    <property type="evidence" value="ECO:0007669"/>
    <property type="project" value="UniProtKB-UniRule"/>
</dbReference>
<dbReference type="HOGENOM" id="CLU_035750_4_1_1"/>
<dbReference type="CDD" id="cd03750">
    <property type="entry name" value="proteasome_alpha_type_2"/>
    <property type="match status" value="1"/>
</dbReference>
<evidence type="ECO:0000256" key="3">
    <source>
        <dbReference type="ARBA" id="ARBA00004496"/>
    </source>
</evidence>
<keyword evidence="10" id="KW-1185">Reference proteome</keyword>
<proteinExistence type="inferred from homology"/>
<organism evidence="9 10">
    <name type="scientific">Fibroporia radiculosa</name>
    <dbReference type="NCBI Taxonomy" id="599839"/>
    <lineage>
        <taxon>Eukaryota</taxon>
        <taxon>Fungi</taxon>
        <taxon>Dikarya</taxon>
        <taxon>Basidiomycota</taxon>
        <taxon>Agaricomycotina</taxon>
        <taxon>Agaricomycetes</taxon>
        <taxon>Polyporales</taxon>
        <taxon>Fibroporiaceae</taxon>
        <taxon>Fibroporia</taxon>
    </lineage>
</organism>
<dbReference type="OrthoDB" id="431557at2759"/>
<dbReference type="InterPro" id="IPR023332">
    <property type="entry name" value="Proteasome_alpha-type"/>
</dbReference>
<feature type="domain" description="Proteasome alpha-type subunits" evidence="8">
    <location>
        <begin position="9"/>
        <end position="33"/>
    </location>
</feature>
<dbReference type="EMBL" id="HE796918">
    <property type="protein sequence ID" value="CCL99157.1"/>
    <property type="molecule type" value="Genomic_DNA"/>
</dbReference>
<dbReference type="STRING" id="599839.J4HSV9"/>
<dbReference type="Pfam" id="PF10584">
    <property type="entry name" value="Proteasome_A_N"/>
    <property type="match status" value="1"/>
</dbReference>
<name>J4HSV9_9APHY</name>
<dbReference type="SUPFAM" id="SSF56235">
    <property type="entry name" value="N-terminal nucleophile aminohydrolases (Ntn hydrolases)"/>
    <property type="match status" value="1"/>
</dbReference>
<dbReference type="FunCoup" id="J4HSV9">
    <property type="interactions" value="371"/>
</dbReference>